<sequence>MRTIKPHNPVYFILCCTTVMFVLLVHINRSPISQAGNFVLAFLNQAKEEAVQAGSGAVVLLSLEGRRLLSSFTTMAVSYRRQSINRLSDTTVHADMSDMTVVSSLGFSRLISGRRSMLHLDDNLVTSHEVRTKKTELSVNTADATMDRRSADKLVSENYPSSPRQINVDVSATFHVDYSSPKTHPPKNN</sequence>
<reference evidence="3" key="1">
    <citation type="submission" date="2021-08" db="EMBL/GenBank/DDBJ databases">
        <title>WGS assembly of Ceratopteris richardii.</title>
        <authorList>
            <person name="Marchant D.B."/>
            <person name="Chen G."/>
            <person name="Jenkins J."/>
            <person name="Shu S."/>
            <person name="Leebens-Mack J."/>
            <person name="Grimwood J."/>
            <person name="Schmutz J."/>
            <person name="Soltis P."/>
            <person name="Soltis D."/>
            <person name="Chen Z.-H."/>
        </authorList>
    </citation>
    <scope>NUCLEOTIDE SEQUENCE</scope>
    <source>
        <strain evidence="3">Whitten #5841</strain>
        <tissue evidence="3">Leaf</tissue>
    </source>
</reference>
<feature type="transmembrane region" description="Helical" evidence="2">
    <location>
        <begin position="9"/>
        <end position="27"/>
    </location>
</feature>
<protein>
    <submittedName>
        <fullName evidence="3">Uncharacterized protein</fullName>
    </submittedName>
</protein>
<keyword evidence="4" id="KW-1185">Reference proteome</keyword>
<name>A0A8T2UFL1_CERRI</name>
<evidence type="ECO:0000256" key="1">
    <source>
        <dbReference type="SAM" id="MobiDB-lite"/>
    </source>
</evidence>
<feature type="compositionally biased region" description="Basic and acidic residues" evidence="1">
    <location>
        <begin position="145"/>
        <end position="155"/>
    </location>
</feature>
<feature type="region of interest" description="Disordered" evidence="1">
    <location>
        <begin position="138"/>
        <end position="164"/>
    </location>
</feature>
<comment type="caution">
    <text evidence="3">The sequence shown here is derived from an EMBL/GenBank/DDBJ whole genome shotgun (WGS) entry which is preliminary data.</text>
</comment>
<organism evidence="3 4">
    <name type="scientific">Ceratopteris richardii</name>
    <name type="common">Triangle waterfern</name>
    <dbReference type="NCBI Taxonomy" id="49495"/>
    <lineage>
        <taxon>Eukaryota</taxon>
        <taxon>Viridiplantae</taxon>
        <taxon>Streptophyta</taxon>
        <taxon>Embryophyta</taxon>
        <taxon>Tracheophyta</taxon>
        <taxon>Polypodiopsida</taxon>
        <taxon>Polypodiidae</taxon>
        <taxon>Polypodiales</taxon>
        <taxon>Pteridineae</taxon>
        <taxon>Pteridaceae</taxon>
        <taxon>Parkerioideae</taxon>
        <taxon>Ceratopteris</taxon>
    </lineage>
</organism>
<evidence type="ECO:0000313" key="3">
    <source>
        <dbReference type="EMBL" id="KAH7434262.1"/>
    </source>
</evidence>
<evidence type="ECO:0000313" key="4">
    <source>
        <dbReference type="Proteomes" id="UP000825935"/>
    </source>
</evidence>
<evidence type="ECO:0000256" key="2">
    <source>
        <dbReference type="SAM" id="Phobius"/>
    </source>
</evidence>
<keyword evidence="2" id="KW-1133">Transmembrane helix</keyword>
<gene>
    <name evidence="3" type="ORF">KP509_06G008100</name>
</gene>
<accession>A0A8T2UFL1</accession>
<dbReference type="EMBL" id="CM035411">
    <property type="protein sequence ID" value="KAH7434262.1"/>
    <property type="molecule type" value="Genomic_DNA"/>
</dbReference>
<dbReference type="AlphaFoldDB" id="A0A8T2UFL1"/>
<proteinExistence type="predicted"/>
<keyword evidence="2" id="KW-0812">Transmembrane</keyword>
<keyword evidence="2" id="KW-0472">Membrane</keyword>
<dbReference type="Proteomes" id="UP000825935">
    <property type="component" value="Chromosome 6"/>
</dbReference>